<dbReference type="InterPro" id="IPR048258">
    <property type="entry name" value="Cyclins_cyclin-box"/>
</dbReference>
<proteinExistence type="inferred from homology"/>
<dbReference type="Pfam" id="PF02984">
    <property type="entry name" value="Cyclin_C"/>
    <property type="match status" value="1"/>
</dbReference>
<dbReference type="FunFam" id="1.10.472.10:FF:000001">
    <property type="entry name" value="G2/mitotic-specific cyclin"/>
    <property type="match status" value="1"/>
</dbReference>
<accession>A0A8S1P9W3</accession>
<evidence type="ECO:0000313" key="8">
    <source>
        <dbReference type="Proteomes" id="UP000692954"/>
    </source>
</evidence>
<dbReference type="SMART" id="SM00385">
    <property type="entry name" value="CYCLIN"/>
    <property type="match status" value="2"/>
</dbReference>
<dbReference type="GO" id="GO:0051301">
    <property type="term" value="P:cell division"/>
    <property type="evidence" value="ECO:0007669"/>
    <property type="project" value="UniProtKB-KW"/>
</dbReference>
<keyword evidence="2 4" id="KW-0195">Cyclin</keyword>
<keyword evidence="1" id="KW-0132">Cell division</keyword>
<dbReference type="AlphaFoldDB" id="A0A8S1P9W3"/>
<keyword evidence="3" id="KW-0131">Cell cycle</keyword>
<evidence type="ECO:0000256" key="1">
    <source>
        <dbReference type="ARBA" id="ARBA00022618"/>
    </source>
</evidence>
<dbReference type="PIRSF" id="PIRSF001771">
    <property type="entry name" value="Cyclin_A_B_D_E"/>
    <property type="match status" value="1"/>
</dbReference>
<dbReference type="InterPro" id="IPR013763">
    <property type="entry name" value="Cyclin-like_dom"/>
</dbReference>
<feature type="domain" description="Cyclin-like" evidence="5">
    <location>
        <begin position="218"/>
        <end position="289"/>
    </location>
</feature>
<dbReference type="PROSITE" id="PS00292">
    <property type="entry name" value="CYCLINS"/>
    <property type="match status" value="1"/>
</dbReference>
<dbReference type="SMART" id="SM01332">
    <property type="entry name" value="Cyclin_C"/>
    <property type="match status" value="1"/>
</dbReference>
<evidence type="ECO:0000313" key="7">
    <source>
        <dbReference type="EMBL" id="CAD8100027.1"/>
    </source>
</evidence>
<evidence type="ECO:0000256" key="3">
    <source>
        <dbReference type="ARBA" id="ARBA00023306"/>
    </source>
</evidence>
<comment type="similarity">
    <text evidence="4">Belongs to the cyclin family.</text>
</comment>
<evidence type="ECO:0000259" key="6">
    <source>
        <dbReference type="SMART" id="SM01332"/>
    </source>
</evidence>
<feature type="domain" description="Cyclin-like" evidence="5">
    <location>
        <begin position="121"/>
        <end position="205"/>
    </location>
</feature>
<reference evidence="7" key="1">
    <citation type="submission" date="2021-01" db="EMBL/GenBank/DDBJ databases">
        <authorList>
            <consortium name="Genoscope - CEA"/>
            <person name="William W."/>
        </authorList>
    </citation>
    <scope>NUCLEOTIDE SEQUENCE</scope>
</reference>
<dbReference type="InterPro" id="IPR046965">
    <property type="entry name" value="Cyclin_A/B-like"/>
</dbReference>
<dbReference type="InterPro" id="IPR006671">
    <property type="entry name" value="Cyclin_N"/>
</dbReference>
<dbReference type="InterPro" id="IPR004367">
    <property type="entry name" value="Cyclin_C-dom"/>
</dbReference>
<dbReference type="CDD" id="cd20507">
    <property type="entry name" value="CYCLIN_CCNB1-like_rpt1"/>
    <property type="match status" value="1"/>
</dbReference>
<dbReference type="OrthoDB" id="5590282at2759"/>
<gene>
    <name evidence="7" type="ORF">PSON_ATCC_30995.1.T0730031</name>
</gene>
<dbReference type="EMBL" id="CAJJDN010000073">
    <property type="protein sequence ID" value="CAD8100027.1"/>
    <property type="molecule type" value="Genomic_DNA"/>
</dbReference>
<dbReference type="Pfam" id="PF00134">
    <property type="entry name" value="Cyclin_N"/>
    <property type="match status" value="1"/>
</dbReference>
<dbReference type="Proteomes" id="UP000692954">
    <property type="component" value="Unassembled WGS sequence"/>
</dbReference>
<sequence length="324" mass="37947">MIIENQRCFGKEIVNQTMYQSKEVGMIMEKHKKAFSMIPKVFAMSVDEKENKIFQREQEKSQIEIEVEKSKELKNPQNVELYSEEILKHLLIEENKYIIDQYMTVEQQPDINIKMRAILVDWLVDVHAKFKLKDETLYITISLIDRYLSQAQVTRMRLQLVGVAALFIACKYEEIYPPALKDFVYITDNAYVKSDVLEMEGLILQALNFHICNPTAYQFLQKYSADLDPKDKALAQYILELALVEYKFIIYKPSQIAQSVIFLVKKFRTPTYKTHNENQLKICAKELCTLFQTADLSSLQAVKKKFNASKFFEVSRIKLDKSNK</sequence>
<organism evidence="7 8">
    <name type="scientific">Paramecium sonneborni</name>
    <dbReference type="NCBI Taxonomy" id="65129"/>
    <lineage>
        <taxon>Eukaryota</taxon>
        <taxon>Sar</taxon>
        <taxon>Alveolata</taxon>
        <taxon>Ciliophora</taxon>
        <taxon>Intramacronucleata</taxon>
        <taxon>Oligohymenophorea</taxon>
        <taxon>Peniculida</taxon>
        <taxon>Parameciidae</taxon>
        <taxon>Paramecium</taxon>
    </lineage>
</organism>
<evidence type="ECO:0000256" key="4">
    <source>
        <dbReference type="RuleBase" id="RU000383"/>
    </source>
</evidence>
<protein>
    <submittedName>
        <fullName evidence="7">Uncharacterized protein</fullName>
    </submittedName>
</protein>
<evidence type="ECO:0000259" key="5">
    <source>
        <dbReference type="SMART" id="SM00385"/>
    </source>
</evidence>
<name>A0A8S1P9W3_9CILI</name>
<dbReference type="InterPro" id="IPR039361">
    <property type="entry name" value="Cyclin"/>
</dbReference>
<feature type="domain" description="Cyclin C-terminal" evidence="6">
    <location>
        <begin position="214"/>
        <end position="320"/>
    </location>
</feature>
<evidence type="ECO:0000256" key="2">
    <source>
        <dbReference type="ARBA" id="ARBA00023127"/>
    </source>
</evidence>
<dbReference type="PANTHER" id="PTHR10177">
    <property type="entry name" value="CYCLINS"/>
    <property type="match status" value="1"/>
</dbReference>
<comment type="caution">
    <text evidence="7">The sequence shown here is derived from an EMBL/GenBank/DDBJ whole genome shotgun (WGS) entry which is preliminary data.</text>
</comment>
<keyword evidence="8" id="KW-1185">Reference proteome</keyword>